<comment type="caution">
    <text evidence="2">The sequence shown here is derived from an EMBL/GenBank/DDBJ whole genome shotgun (WGS) entry which is preliminary data.</text>
</comment>
<proteinExistence type="predicted"/>
<feature type="region of interest" description="Disordered" evidence="1">
    <location>
        <begin position="149"/>
        <end position="179"/>
    </location>
</feature>
<dbReference type="RefSeq" id="WP_306636383.1">
    <property type="nucleotide sequence ID" value="NZ_JAUSXB010000001.1"/>
</dbReference>
<feature type="compositionally biased region" description="Polar residues" evidence="1">
    <location>
        <begin position="159"/>
        <end position="173"/>
    </location>
</feature>
<keyword evidence="3" id="KW-1185">Reference proteome</keyword>
<gene>
    <name evidence="2" type="ORF">QFZ36_002202</name>
</gene>
<sequence>MLFENLELIRTVKAAGGREKIVPDLFVARRPPKFRHFLKQRTRQAYDDFAQPRRLAAELALLPVIACAARLPAGRRRTALLGLVAAPVLVAEMGRRRHSGTAAFPFRAVWFAPLWTLERAACIWIALAFRLGGGVPYAGTRLKTAAHSEAELRRRHQGKLSTMQGGARSFTDNPNKEQP</sequence>
<protein>
    <submittedName>
        <fullName evidence="2">Uncharacterized protein</fullName>
    </submittedName>
</protein>
<dbReference type="Proteomes" id="UP001236806">
    <property type="component" value="Unassembled WGS sequence"/>
</dbReference>
<evidence type="ECO:0000313" key="2">
    <source>
        <dbReference type="EMBL" id="MDQ0674641.1"/>
    </source>
</evidence>
<name>A0ABU0PKZ3_9MICC</name>
<evidence type="ECO:0000256" key="1">
    <source>
        <dbReference type="SAM" id="MobiDB-lite"/>
    </source>
</evidence>
<organism evidence="2 3">
    <name type="scientific">Pseudarthrobacter siccitolerans</name>
    <dbReference type="NCBI Taxonomy" id="861266"/>
    <lineage>
        <taxon>Bacteria</taxon>
        <taxon>Bacillati</taxon>
        <taxon>Actinomycetota</taxon>
        <taxon>Actinomycetes</taxon>
        <taxon>Micrococcales</taxon>
        <taxon>Micrococcaceae</taxon>
        <taxon>Pseudarthrobacter</taxon>
    </lineage>
</organism>
<dbReference type="EMBL" id="JAUSXB010000001">
    <property type="protein sequence ID" value="MDQ0674641.1"/>
    <property type="molecule type" value="Genomic_DNA"/>
</dbReference>
<evidence type="ECO:0000313" key="3">
    <source>
        <dbReference type="Proteomes" id="UP001236806"/>
    </source>
</evidence>
<reference evidence="2 3" key="1">
    <citation type="submission" date="2023-07" db="EMBL/GenBank/DDBJ databases">
        <title>Comparative genomics of wheat-associated soil bacteria to identify genetic determinants of phenazine resistance.</title>
        <authorList>
            <person name="Mouncey N."/>
        </authorList>
    </citation>
    <scope>NUCLEOTIDE SEQUENCE [LARGE SCALE GENOMIC DNA]</scope>
    <source>
        <strain evidence="2 3">W1I3</strain>
    </source>
</reference>
<accession>A0ABU0PKZ3</accession>